<sequence>MAEELASKIVGYASTTSKADKVSKSIGYGLATLARVIELYAARPTRQSQGLGAVASQVSFARYVTRFTGVFECIDALQNDSWNYADDDPVVRQVVKAQIYSMLLYYPLEHVSFVGFVAPKLLNVDAMRYCRQSCMAWTVYVVLDLYANNRRLEALAKKEKALEAKTIDETDPEAVAERAAGLATIKATRRSLVLTQWRNVLFLPNCIHWSTERGIMPEVLVQFLAFAEGILGIYQTWH</sequence>
<keyword evidence="1" id="KW-0962">Peroxisome biogenesis</keyword>
<evidence type="ECO:0008006" key="7">
    <source>
        <dbReference type="Google" id="ProtNLM"/>
    </source>
</evidence>
<evidence type="ECO:0000256" key="3">
    <source>
        <dbReference type="ARBA" id="ARBA00023140"/>
    </source>
</evidence>
<keyword evidence="2" id="KW-0472">Membrane</keyword>
<accession>A0A1V9ZTM9</accession>
<name>A0A1V9ZTM9_ACHHY</name>
<dbReference type="AlphaFoldDB" id="A0A1V9ZTM9"/>
<organism evidence="5 6">
    <name type="scientific">Achlya hypogyna</name>
    <name type="common">Oomycete</name>
    <name type="synonym">Protoachlya hypogyna</name>
    <dbReference type="NCBI Taxonomy" id="1202772"/>
    <lineage>
        <taxon>Eukaryota</taxon>
        <taxon>Sar</taxon>
        <taxon>Stramenopiles</taxon>
        <taxon>Oomycota</taxon>
        <taxon>Saprolegniomycetes</taxon>
        <taxon>Saprolegniales</taxon>
        <taxon>Achlyaceae</taxon>
        <taxon>Achlya</taxon>
    </lineage>
</organism>
<dbReference type="GO" id="GO:0016559">
    <property type="term" value="P:peroxisome fission"/>
    <property type="evidence" value="ECO:0007669"/>
    <property type="project" value="InterPro"/>
</dbReference>
<protein>
    <recommendedName>
        <fullName evidence="7">Peroxisomal membrane protein</fullName>
    </recommendedName>
</protein>
<evidence type="ECO:0000313" key="5">
    <source>
        <dbReference type="EMBL" id="OQS01321.1"/>
    </source>
</evidence>
<dbReference type="EMBL" id="JNBR01000010">
    <property type="protein sequence ID" value="OQS01321.1"/>
    <property type="molecule type" value="Genomic_DNA"/>
</dbReference>
<evidence type="ECO:0000256" key="1">
    <source>
        <dbReference type="ARBA" id="ARBA00022593"/>
    </source>
</evidence>
<reference evidence="5 6" key="1">
    <citation type="journal article" date="2014" name="Genome Biol. Evol.">
        <title>The secreted proteins of Achlya hypogyna and Thraustotheca clavata identify the ancestral oomycete secretome and reveal gene acquisitions by horizontal gene transfer.</title>
        <authorList>
            <person name="Misner I."/>
            <person name="Blouin N."/>
            <person name="Leonard G."/>
            <person name="Richards T.A."/>
            <person name="Lane C.E."/>
        </authorList>
    </citation>
    <scope>NUCLEOTIDE SEQUENCE [LARGE SCALE GENOMIC DNA]</scope>
    <source>
        <strain evidence="5 6">ATCC 48635</strain>
    </source>
</reference>
<comment type="caution">
    <text evidence="5">The sequence shown here is derived from an EMBL/GenBank/DDBJ whole genome shotgun (WGS) entry which is preliminary data.</text>
</comment>
<dbReference type="PANTHER" id="PTHR12652">
    <property type="entry name" value="PEROXISOMAL BIOGENESIS FACTOR 11"/>
    <property type="match status" value="1"/>
</dbReference>
<gene>
    <name evidence="5" type="ORF">ACHHYP_01349</name>
</gene>
<comment type="subcellular location">
    <subcellularLocation>
        <location evidence="4">Peroxisome membrane</location>
    </subcellularLocation>
</comment>
<dbReference type="PANTHER" id="PTHR12652:SF25">
    <property type="entry name" value="MICROBODY (PEROXISOME) PROLIFERATION PROTEIN PEROXIN 11C (EUROFUNG)"/>
    <property type="match status" value="1"/>
</dbReference>
<keyword evidence="6" id="KW-1185">Reference proteome</keyword>
<proteinExistence type="predicted"/>
<dbReference type="Proteomes" id="UP000243579">
    <property type="component" value="Unassembled WGS sequence"/>
</dbReference>
<dbReference type="Pfam" id="PF05648">
    <property type="entry name" value="PEX11"/>
    <property type="match status" value="1"/>
</dbReference>
<evidence type="ECO:0000256" key="2">
    <source>
        <dbReference type="ARBA" id="ARBA00023136"/>
    </source>
</evidence>
<dbReference type="STRING" id="1202772.A0A1V9ZTM9"/>
<dbReference type="OrthoDB" id="10005898at2759"/>
<keyword evidence="3" id="KW-0576">Peroxisome</keyword>
<dbReference type="InterPro" id="IPR008733">
    <property type="entry name" value="PEX11"/>
</dbReference>
<evidence type="ECO:0000313" key="6">
    <source>
        <dbReference type="Proteomes" id="UP000243579"/>
    </source>
</evidence>
<evidence type="ECO:0000256" key="4">
    <source>
        <dbReference type="ARBA" id="ARBA00046271"/>
    </source>
</evidence>
<dbReference type="GO" id="GO:0005778">
    <property type="term" value="C:peroxisomal membrane"/>
    <property type="evidence" value="ECO:0007669"/>
    <property type="project" value="UniProtKB-SubCell"/>
</dbReference>